<dbReference type="Proteomes" id="UP001296104">
    <property type="component" value="Unassembled WGS sequence"/>
</dbReference>
<name>A0AAI9EEK8_9PEZI</name>
<feature type="compositionally biased region" description="Low complexity" evidence="2">
    <location>
        <begin position="492"/>
        <end position="503"/>
    </location>
</feature>
<feature type="compositionally biased region" description="Low complexity" evidence="2">
    <location>
        <begin position="550"/>
        <end position="563"/>
    </location>
</feature>
<evidence type="ECO:0000256" key="1">
    <source>
        <dbReference type="SAM" id="Coils"/>
    </source>
</evidence>
<feature type="region of interest" description="Disordered" evidence="2">
    <location>
        <begin position="492"/>
        <end position="667"/>
    </location>
</feature>
<evidence type="ECO:0000313" key="4">
    <source>
        <dbReference type="Proteomes" id="UP001296104"/>
    </source>
</evidence>
<comment type="caution">
    <text evidence="3">The sequence shown here is derived from an EMBL/GenBank/DDBJ whole genome shotgun (WGS) entry which is preliminary data.</text>
</comment>
<feature type="compositionally biased region" description="Low complexity" evidence="2">
    <location>
        <begin position="581"/>
        <end position="593"/>
    </location>
</feature>
<evidence type="ECO:0000313" key="3">
    <source>
        <dbReference type="EMBL" id="CAK4033577.1"/>
    </source>
</evidence>
<gene>
    <name evidence="3" type="ORF">LECACI_7A008735</name>
</gene>
<dbReference type="EMBL" id="CAVMBE010000089">
    <property type="protein sequence ID" value="CAK4033577.1"/>
    <property type="molecule type" value="Genomic_DNA"/>
</dbReference>
<evidence type="ECO:0000256" key="2">
    <source>
        <dbReference type="SAM" id="MobiDB-lite"/>
    </source>
</evidence>
<feature type="compositionally biased region" description="Polar residues" evidence="2">
    <location>
        <begin position="622"/>
        <end position="641"/>
    </location>
</feature>
<accession>A0AAI9EEK8</accession>
<reference evidence="3" key="1">
    <citation type="submission" date="2023-11" db="EMBL/GenBank/DDBJ databases">
        <authorList>
            <person name="Alioto T."/>
            <person name="Alioto T."/>
            <person name="Gomez Garrido J."/>
        </authorList>
    </citation>
    <scope>NUCLEOTIDE SEQUENCE</scope>
</reference>
<feature type="compositionally biased region" description="Low complexity" evidence="2">
    <location>
        <begin position="422"/>
        <end position="433"/>
    </location>
</feature>
<protein>
    <submittedName>
        <fullName evidence="3">Uncharacterized protein</fullName>
    </submittedName>
</protein>
<organism evidence="3 4">
    <name type="scientific">Lecanosticta acicola</name>
    <dbReference type="NCBI Taxonomy" id="111012"/>
    <lineage>
        <taxon>Eukaryota</taxon>
        <taxon>Fungi</taxon>
        <taxon>Dikarya</taxon>
        <taxon>Ascomycota</taxon>
        <taxon>Pezizomycotina</taxon>
        <taxon>Dothideomycetes</taxon>
        <taxon>Dothideomycetidae</taxon>
        <taxon>Mycosphaerellales</taxon>
        <taxon>Mycosphaerellaceae</taxon>
        <taxon>Lecanosticta</taxon>
    </lineage>
</organism>
<dbReference type="AlphaFoldDB" id="A0AAI9EEK8"/>
<feature type="compositionally biased region" description="Low complexity" evidence="2">
    <location>
        <begin position="607"/>
        <end position="621"/>
    </location>
</feature>
<feature type="region of interest" description="Disordered" evidence="2">
    <location>
        <begin position="422"/>
        <end position="455"/>
    </location>
</feature>
<feature type="compositionally biased region" description="Basic and acidic residues" evidence="2">
    <location>
        <begin position="566"/>
        <end position="575"/>
    </location>
</feature>
<feature type="coiled-coil region" evidence="1">
    <location>
        <begin position="139"/>
        <end position="173"/>
    </location>
</feature>
<proteinExistence type="predicted"/>
<feature type="region of interest" description="Disordered" evidence="2">
    <location>
        <begin position="1"/>
        <end position="41"/>
    </location>
</feature>
<sequence length="667" mass="73426">MADIQQWRRKIQPASRVRTPALEDTEDTLPPATPKQRGLKSKVSSYFDLGLPKSTVGQEETAEPQLPIWPRDQLYPDPNVEDQMDSVMCRLMAHPHIPLDVCFNGNLMRIFEGYVRLKEERDTLQKRLDHDASAFQAMLSKYNMAEKDWQDEKEDFKEEVKRLEILLSKTSKRGLAEVTLARQDSSLRSRKRERSDHKETLLEFLDRAKILHPPDKIYESQRATMKPLFQSPTDKDKRISQTLAQKKSMTNIHADLPFGTPPRDMRFSLTNASMLEQQAPNTTRRRAATASTDTSVDTFSTFSAEGDIFRQGAGQSRQPDVPATDESAFSEIERLANTIALRRNVDPESVKPLLMKLFHAPHAASGDHKTGGISTGPGIGEDSAKSRGSARVVSGSVPVKRPSALSKASGFFNRLRPQLSVDNTSNSRSVSRRFSFEPGDDGAAQSRATAGVTVPSNSKDRFLRKSVSLDALQQMSQSTAVGVEEIHNLSPVAASPTTSAPAVDGRPPSRIPTPVFNTGYLAKPRQEREDSASSLLTAIKSAEDTEKRSNSLSSSVCNSPPTSRGDVPRISHPYEVDQGTLSAWRSQSSSSNRLLDRTNTLRGGNVAAAAARTTSNSSEATGSQTQPSARSYGSGWSNNGKIRQDVGSENARPMGWSSEHWFDTSGI</sequence>
<keyword evidence="1" id="KW-0175">Coiled coil</keyword>
<keyword evidence="4" id="KW-1185">Reference proteome</keyword>